<dbReference type="PANTHER" id="PTHR33564">
    <property type="entry name" value="TRANSMEMBRANE PROTEIN"/>
    <property type="match status" value="1"/>
</dbReference>
<gene>
    <name evidence="2" type="ORF">TIFTF001_019194</name>
</gene>
<sequence>MSGMMGSQVLVLATAMVVSSTVLFLTFSRQKSILSQNHDSGDPPEKSPRSCLSSGDRKREKKKKKKVKFAENVKEPRGNGEEFRNEHKKRRGIMGERENCRNEIPAGIEVQVQGMPANRAALYSGILKDRVHRIQCSY</sequence>
<dbReference type="PANTHER" id="PTHR33564:SF15">
    <property type="entry name" value="PROTEIN, PUTATIVE-RELATED"/>
    <property type="match status" value="1"/>
</dbReference>
<dbReference type="Proteomes" id="UP001187192">
    <property type="component" value="Unassembled WGS sequence"/>
</dbReference>
<dbReference type="AlphaFoldDB" id="A0AA88ADW4"/>
<accession>A0AA88ADW4</accession>
<feature type="compositionally biased region" description="Basic and acidic residues" evidence="1">
    <location>
        <begin position="68"/>
        <end position="85"/>
    </location>
</feature>
<name>A0AA88ADW4_FICCA</name>
<evidence type="ECO:0000313" key="3">
    <source>
        <dbReference type="Proteomes" id="UP001187192"/>
    </source>
</evidence>
<feature type="region of interest" description="Disordered" evidence="1">
    <location>
        <begin position="34"/>
        <end position="97"/>
    </location>
</feature>
<keyword evidence="3" id="KW-1185">Reference proteome</keyword>
<reference evidence="2" key="1">
    <citation type="submission" date="2023-07" db="EMBL/GenBank/DDBJ databases">
        <title>draft genome sequence of fig (Ficus carica).</title>
        <authorList>
            <person name="Takahashi T."/>
            <person name="Nishimura K."/>
        </authorList>
    </citation>
    <scope>NUCLEOTIDE SEQUENCE</scope>
</reference>
<evidence type="ECO:0000256" key="1">
    <source>
        <dbReference type="SAM" id="MobiDB-lite"/>
    </source>
</evidence>
<comment type="caution">
    <text evidence="2">The sequence shown here is derived from an EMBL/GenBank/DDBJ whole genome shotgun (WGS) entry which is preliminary data.</text>
</comment>
<proteinExistence type="predicted"/>
<dbReference type="EMBL" id="BTGU01000032">
    <property type="protein sequence ID" value="GMN50025.1"/>
    <property type="molecule type" value="Genomic_DNA"/>
</dbReference>
<protein>
    <submittedName>
        <fullName evidence="2">Uncharacterized protein</fullName>
    </submittedName>
</protein>
<feature type="compositionally biased region" description="Basic and acidic residues" evidence="1">
    <location>
        <begin position="39"/>
        <end position="48"/>
    </location>
</feature>
<organism evidence="2 3">
    <name type="scientific">Ficus carica</name>
    <name type="common">Common fig</name>
    <dbReference type="NCBI Taxonomy" id="3494"/>
    <lineage>
        <taxon>Eukaryota</taxon>
        <taxon>Viridiplantae</taxon>
        <taxon>Streptophyta</taxon>
        <taxon>Embryophyta</taxon>
        <taxon>Tracheophyta</taxon>
        <taxon>Spermatophyta</taxon>
        <taxon>Magnoliopsida</taxon>
        <taxon>eudicotyledons</taxon>
        <taxon>Gunneridae</taxon>
        <taxon>Pentapetalae</taxon>
        <taxon>rosids</taxon>
        <taxon>fabids</taxon>
        <taxon>Rosales</taxon>
        <taxon>Moraceae</taxon>
        <taxon>Ficeae</taxon>
        <taxon>Ficus</taxon>
    </lineage>
</organism>
<evidence type="ECO:0000313" key="2">
    <source>
        <dbReference type="EMBL" id="GMN50025.1"/>
    </source>
</evidence>